<evidence type="ECO:0000313" key="1">
    <source>
        <dbReference type="EMBL" id="CAG8822712.1"/>
    </source>
</evidence>
<protein>
    <submittedName>
        <fullName evidence="1">37667_t:CDS:1</fullName>
    </submittedName>
</protein>
<accession>A0ABN7WBA5</accession>
<organism evidence="1 2">
    <name type="scientific">Gigaspora margarita</name>
    <dbReference type="NCBI Taxonomy" id="4874"/>
    <lineage>
        <taxon>Eukaryota</taxon>
        <taxon>Fungi</taxon>
        <taxon>Fungi incertae sedis</taxon>
        <taxon>Mucoromycota</taxon>
        <taxon>Glomeromycotina</taxon>
        <taxon>Glomeromycetes</taxon>
        <taxon>Diversisporales</taxon>
        <taxon>Gigasporaceae</taxon>
        <taxon>Gigaspora</taxon>
    </lineage>
</organism>
<evidence type="ECO:0000313" key="2">
    <source>
        <dbReference type="Proteomes" id="UP000789901"/>
    </source>
</evidence>
<comment type="caution">
    <text evidence="1">The sequence shown here is derived from an EMBL/GenBank/DDBJ whole genome shotgun (WGS) entry which is preliminary data.</text>
</comment>
<dbReference type="Proteomes" id="UP000789901">
    <property type="component" value="Unassembled WGS sequence"/>
</dbReference>
<sequence>PVAKALYYLVSKYYQELNLLGCGKEVLEIRLRQGLLQAGCVEEKSL</sequence>
<name>A0ABN7WBA5_GIGMA</name>
<gene>
    <name evidence="1" type="ORF">GMARGA_LOCUS28160</name>
</gene>
<feature type="non-terminal residue" evidence="1">
    <location>
        <position position="1"/>
    </location>
</feature>
<reference evidence="1 2" key="1">
    <citation type="submission" date="2021-06" db="EMBL/GenBank/DDBJ databases">
        <authorList>
            <person name="Kallberg Y."/>
            <person name="Tangrot J."/>
            <person name="Rosling A."/>
        </authorList>
    </citation>
    <scope>NUCLEOTIDE SEQUENCE [LARGE SCALE GENOMIC DNA]</scope>
    <source>
        <strain evidence="1 2">120-4 pot B 10/14</strain>
    </source>
</reference>
<proteinExistence type="predicted"/>
<dbReference type="EMBL" id="CAJVQB010035562">
    <property type="protein sequence ID" value="CAG8822712.1"/>
    <property type="molecule type" value="Genomic_DNA"/>
</dbReference>
<keyword evidence="2" id="KW-1185">Reference proteome</keyword>